<accession>I3WYI3</accession>
<gene>
    <name evidence="2" type="ORF">USDA257_c00870</name>
</gene>
<keyword evidence="1" id="KW-0732">Signal</keyword>
<sequence length="309" mass="29715">MRNLVMRKYLAATFLIAVAIGPASALDIRGGAKVGPVGVSTSVGLGKKGASAGIGADVDKVGGAKAGASAGKKGTSAGIGADVNGVGGAKAGAAIGSKGISAGFGANVNGVGGAKAGASLGTNGGSSAGVAGNVGRANGGVSAGAGSTGGLSSVGGASAARGNASGGWAAGTSGRGSATTIIRFAPATSARPIVLPRILWPLKAKRAQHERGEWGYPLRFPLSLAAIPGTPPAVVRVCRRAIASAASPLGALQVRAASAGSLLRHRSGALTAPLAVSIDYRGQHGVEVRQARIRCRLDPSGRVTAVIAP</sequence>
<proteinExistence type="predicted"/>
<evidence type="ECO:0000313" key="3">
    <source>
        <dbReference type="Proteomes" id="UP000006180"/>
    </source>
</evidence>
<evidence type="ECO:0000256" key="1">
    <source>
        <dbReference type="SAM" id="SignalP"/>
    </source>
</evidence>
<evidence type="ECO:0000313" key="2">
    <source>
        <dbReference type="EMBL" id="AFL48689.1"/>
    </source>
</evidence>
<protein>
    <recommendedName>
        <fullName evidence="4">Helicase</fullName>
    </recommendedName>
</protein>
<dbReference type="eggNOG" id="ENOG50339JD">
    <property type="taxonomic scope" value="Bacteria"/>
</dbReference>
<dbReference type="KEGG" id="sfd:USDA257_c00870"/>
<evidence type="ECO:0008006" key="4">
    <source>
        <dbReference type="Google" id="ProtNLM"/>
    </source>
</evidence>
<name>I3WYI3_SINF2</name>
<reference evidence="2 3" key="1">
    <citation type="journal article" date="2012" name="J. Bacteriol.">
        <title>Complete genome sequence of the broad-host-range strain Sinorhizobium fredii USDA257.</title>
        <authorList>
            <person name="Schuldes J."/>
            <person name="Rodriguez Orbegoso M."/>
            <person name="Schmeisser C."/>
            <person name="Krishnan H.B."/>
            <person name="Daniel R."/>
            <person name="Streit W.R."/>
        </authorList>
    </citation>
    <scope>NUCLEOTIDE SEQUENCE [LARGE SCALE GENOMIC DNA]</scope>
    <source>
        <strain evidence="2 3">USDA 257</strain>
    </source>
</reference>
<feature type="signal peptide" evidence="1">
    <location>
        <begin position="1"/>
        <end position="25"/>
    </location>
</feature>
<feature type="chain" id="PRO_5003682176" description="Helicase" evidence="1">
    <location>
        <begin position="26"/>
        <end position="309"/>
    </location>
</feature>
<dbReference type="Proteomes" id="UP000006180">
    <property type="component" value="Chromosome"/>
</dbReference>
<dbReference type="EMBL" id="CP003563">
    <property type="protein sequence ID" value="AFL48689.1"/>
    <property type="molecule type" value="Genomic_DNA"/>
</dbReference>
<dbReference type="AlphaFoldDB" id="I3WYI3"/>
<dbReference type="HOGENOM" id="CLU_962700_0_0_5"/>
<organism evidence="2 3">
    <name type="scientific">Sinorhizobium fredii (strain USDA 257)</name>
    <dbReference type="NCBI Taxonomy" id="1185652"/>
    <lineage>
        <taxon>Bacteria</taxon>
        <taxon>Pseudomonadati</taxon>
        <taxon>Pseudomonadota</taxon>
        <taxon>Alphaproteobacteria</taxon>
        <taxon>Hyphomicrobiales</taxon>
        <taxon>Rhizobiaceae</taxon>
        <taxon>Sinorhizobium/Ensifer group</taxon>
        <taxon>Sinorhizobium</taxon>
    </lineage>
</organism>